<dbReference type="Gene3D" id="1.20.900.10">
    <property type="entry name" value="Dbl homology (DH) domain"/>
    <property type="match status" value="1"/>
</dbReference>
<feature type="compositionally biased region" description="Low complexity" evidence="1">
    <location>
        <begin position="1047"/>
        <end position="1058"/>
    </location>
</feature>
<name>A0A5E8BXZ3_9ASCO</name>
<feature type="compositionally biased region" description="Polar residues" evidence="1">
    <location>
        <begin position="709"/>
        <end position="731"/>
    </location>
</feature>
<evidence type="ECO:0000313" key="4">
    <source>
        <dbReference type="Proteomes" id="UP000398389"/>
    </source>
</evidence>
<feature type="region of interest" description="Disordered" evidence="1">
    <location>
        <begin position="1318"/>
        <end position="1365"/>
    </location>
</feature>
<dbReference type="EMBL" id="CABVLU010000004">
    <property type="protein sequence ID" value="VVT56343.1"/>
    <property type="molecule type" value="Genomic_DNA"/>
</dbReference>
<feature type="region of interest" description="Disordered" evidence="1">
    <location>
        <begin position="1"/>
        <end position="33"/>
    </location>
</feature>
<dbReference type="InterPro" id="IPR027267">
    <property type="entry name" value="AH/BAR_dom_sf"/>
</dbReference>
<dbReference type="GO" id="GO:0032955">
    <property type="term" value="P:regulation of division septum assembly"/>
    <property type="evidence" value="ECO:0007669"/>
    <property type="project" value="TreeGrafter"/>
</dbReference>
<feature type="region of interest" description="Disordered" evidence="1">
    <location>
        <begin position="857"/>
        <end position="920"/>
    </location>
</feature>
<proteinExistence type="predicted"/>
<dbReference type="GO" id="GO:0031991">
    <property type="term" value="P:regulation of actomyosin contractile ring contraction"/>
    <property type="evidence" value="ECO:0007669"/>
    <property type="project" value="TreeGrafter"/>
</dbReference>
<feature type="compositionally biased region" description="Polar residues" evidence="1">
    <location>
        <begin position="10"/>
        <end position="33"/>
    </location>
</feature>
<dbReference type="SUPFAM" id="SSF48065">
    <property type="entry name" value="DBL homology domain (DH-domain)"/>
    <property type="match status" value="1"/>
</dbReference>
<dbReference type="InterPro" id="IPR051492">
    <property type="entry name" value="Dynamin-Rho_GEF"/>
</dbReference>
<dbReference type="OrthoDB" id="10256089at2759"/>
<feature type="compositionally biased region" description="Low complexity" evidence="1">
    <location>
        <begin position="421"/>
        <end position="434"/>
    </location>
</feature>
<feature type="compositionally biased region" description="Basic and acidic residues" evidence="1">
    <location>
        <begin position="695"/>
        <end position="708"/>
    </location>
</feature>
<feature type="compositionally biased region" description="Polar residues" evidence="1">
    <location>
        <begin position="1727"/>
        <end position="1757"/>
    </location>
</feature>
<dbReference type="GO" id="GO:0005737">
    <property type="term" value="C:cytoplasm"/>
    <property type="evidence" value="ECO:0007669"/>
    <property type="project" value="TreeGrafter"/>
</dbReference>
<feature type="region of interest" description="Disordered" evidence="1">
    <location>
        <begin position="84"/>
        <end position="119"/>
    </location>
</feature>
<feature type="compositionally biased region" description="Basic residues" evidence="1">
    <location>
        <begin position="905"/>
        <end position="914"/>
    </location>
</feature>
<gene>
    <name evidence="3" type="ORF">SAPINGB_P004987</name>
</gene>
<keyword evidence="4" id="KW-1185">Reference proteome</keyword>
<dbReference type="Gene3D" id="1.20.1270.60">
    <property type="entry name" value="Arfaptin homology (AH) domain/BAR domain"/>
    <property type="match status" value="1"/>
</dbReference>
<evidence type="ECO:0000313" key="3">
    <source>
        <dbReference type="EMBL" id="VVT56343.1"/>
    </source>
</evidence>
<dbReference type="GeneID" id="43583802"/>
<feature type="region of interest" description="Disordered" evidence="1">
    <location>
        <begin position="978"/>
        <end position="1002"/>
    </location>
</feature>
<reference evidence="3 4" key="1">
    <citation type="submission" date="2019-09" db="EMBL/GenBank/DDBJ databases">
        <authorList>
            <person name="Brejova B."/>
        </authorList>
    </citation>
    <scope>NUCLEOTIDE SEQUENCE [LARGE SCALE GENOMIC DNA]</scope>
</reference>
<sequence length="1940" mass="213513">MVIPIPPQPSKHSSLTSHPAHSLSSKRPPQIQTSSLYCKSQRKTAVSFSCSYLPQQFHSSSISKNMSLDDDSIRLKSASTASLSSTISHSQINKELPPLPKSSSSRSKKHSAVYRKASFNVPHENKNLKSISRLNHSSPQILQRPPSPASICSDDSSDSSDSYVMTLSPNNPFMLFNAETHTPILNHNIFETSHTNDGISPPSPANFISKTNQNTPPSRNIMHESQVYPESTINSCNLVPGFKDNTLRPINSTPRIQDEYIAPDEMISIKKTESPLTGLIQISGYESLETGSGKVSEIRSRNGSGYNDTDSRNGSGHYEANSHNCCQNCQSCQSCQNLISQPQDSFTHLLKNNGTFPKVNSSKNDLRKQSSASFSATIVDEIATRPNKPQVQQPSCSSSKLNKPTLKVKRSGEEVSKPDVATAPASKASSHKASLTPRKSVPSLSESFPINASALAQPPYTCSSATVYKTPLFQTPVNISSPPSALVIGPIDFAPDAMSQNKNSFSSPIKFEDVLLTNNSLDSPMNQPVFIEAEVNIKRTSALRHKPKALAGITSHQTTSSLSLNKTRALQPTKLVTPEVKRNRRRSKSLDAFANISSFSSSSSARIRSSRIAPSSASKVAYTHLASPLTFQNTSSASSSIKFSEKLFNQDGDFISRRPSEINNDSKSPNILPLKPTQPQSASSKATQSILLPDPLRETSKKSRRPSDSTKASGPTKDLSSPTPVRLSSTKPKPEALALSDTTKQIFSSQISAPKSPLTKPTKLSSASTSIFQASASAMATNSIGFVVPAVYDPKSNTDDLALSHNGNLIPIETLNKSFLNSNQKSSKKIQYSRNKSSDDIFSNDFFKPDGDAFQGYFSSPSTPTKSKHSLKRESNSSNDSNNNFSYSSLASDSGSSTNSSTPKPKNKGHRRSRSSSDFDTTWIERRKTLLGNSSLNHTVTSLDDNMGDRTDAWRLLDSNRRLLENYPRSFSPVNAASIPVKQSQKENYTSKHKPSTDTSLTQVQSCQTHTDLTKKPSVCAFSAANSSHTTLHSSTSSFKYHSSTANFTSNSNSSSSKQQKKLKLSKSTMNFETKQPTRRESLPTPVDTDLNVQKKLRTKYNCIRELISTEENFAKDLNIVLSVYVKFASIQPYSEYLDNRDLITLFGNISSVLAASQHFVKRLHRLVPSYIAEECSLDASDPDNLLKDVPSNIGIVFLDYLPMMEKPFKEYCVKNKHQMNTFYRIKNIACPTIEKWLLECNELCKPVTAAWSLDSLLIKPVQRLLKYPLLLSSILKNTPESHSDYLSLKHALREIESCAQGINNEADGASPISPVAIEHSFTDTPPSPESVTFSPDDSPASSNSSAASSVSANNPPFSFNSPEHNNMMELLKENSDADLELNNLIEQFKTKNLDVKKFVDAINNHVCKIQNHFDVTNSLAHYWMNWGALMDDDVTSSTLTIDEPINTFSSLDDTLETTLKRALLSIKKYRRYSMFCSPFTTASFAHASTNRLKNRVDIEVLPPIYQVLNFFKRVEGLIEERARLHVPFQKYIAQKNAHNSLSTSTPFSSSGLSSSSSSFSSMTEYGPEFIMRRNADRFWLIHTKLKTELPALFNLSKKMAETCLIKFLDVQKDWFRNAVDSTSNAFQLRLEDIQQNSINGDPIVSSFLSKSKTNVSKRIIEQELKICRKVKPYSMKTLKDSRSFSSLSSSGESAAEDSFLSNEETVFDESFSHGSIKSVSPYKSVLPSNQGETQSTMDTSFGSYDKSNSKAHSTPRTIHKKASSHSFSRLYNGKNDDTDADSNSESEETKHDISEPCIKPPFKGPNFTFNSPTHYIPKKARSQSQPHNTFSSTTAAAIQSTVANTTASCSPTPPTVKTRTTSLSGVSSSPPKPSMNSSSLAGSSHSRFHTSAISSDDLNDVTPSHDGQPRRHVRRKSSLGALSSLLPHKLMKNNYGSAI</sequence>
<protein>
    <recommendedName>
        <fullName evidence="2">DH domain-containing protein</fullName>
    </recommendedName>
</protein>
<dbReference type="PROSITE" id="PS50010">
    <property type="entry name" value="DH_2"/>
    <property type="match status" value="1"/>
</dbReference>
<feature type="compositionally biased region" description="Polar residues" evidence="1">
    <location>
        <begin position="301"/>
        <end position="314"/>
    </location>
</feature>
<dbReference type="RefSeq" id="XP_031855593.1">
    <property type="nucleotide sequence ID" value="XM_031999702.1"/>
</dbReference>
<feature type="region of interest" description="Disordered" evidence="1">
    <location>
        <begin position="654"/>
        <end position="738"/>
    </location>
</feature>
<dbReference type="InterPro" id="IPR000219">
    <property type="entry name" value="DH_dom"/>
</dbReference>
<feature type="compositionally biased region" description="Polar residues" evidence="1">
    <location>
        <begin position="1823"/>
        <end position="1867"/>
    </location>
</feature>
<dbReference type="InterPro" id="IPR035899">
    <property type="entry name" value="DBL_dom_sf"/>
</dbReference>
<feature type="region of interest" description="Disordered" evidence="1">
    <location>
        <begin position="384"/>
        <end position="444"/>
    </location>
</feature>
<evidence type="ECO:0000256" key="1">
    <source>
        <dbReference type="SAM" id="MobiDB-lite"/>
    </source>
</evidence>
<feature type="region of interest" description="Disordered" evidence="1">
    <location>
        <begin position="1047"/>
        <end position="1087"/>
    </location>
</feature>
<feature type="domain" description="DH" evidence="2">
    <location>
        <begin position="1099"/>
        <end position="1306"/>
    </location>
</feature>
<evidence type="ECO:0000259" key="2">
    <source>
        <dbReference type="PROSITE" id="PS50010"/>
    </source>
</evidence>
<dbReference type="Proteomes" id="UP000398389">
    <property type="component" value="Unassembled WGS sequence"/>
</dbReference>
<dbReference type="CDD" id="cd00160">
    <property type="entry name" value="RhoGEF"/>
    <property type="match status" value="1"/>
</dbReference>
<dbReference type="GO" id="GO:0005085">
    <property type="term" value="F:guanyl-nucleotide exchange factor activity"/>
    <property type="evidence" value="ECO:0007669"/>
    <property type="project" value="InterPro"/>
</dbReference>
<feature type="compositionally biased region" description="Polar residues" evidence="1">
    <location>
        <begin position="1881"/>
        <end position="1897"/>
    </location>
</feature>
<feature type="region of interest" description="Disordered" evidence="1">
    <location>
        <begin position="1722"/>
        <end position="1921"/>
    </location>
</feature>
<feature type="compositionally biased region" description="Polar residues" evidence="1">
    <location>
        <begin position="387"/>
        <end position="402"/>
    </location>
</feature>
<dbReference type="PANTHER" id="PTHR22834">
    <property type="entry name" value="NUCLEAR FUSION PROTEIN FUS2"/>
    <property type="match status" value="1"/>
</dbReference>
<organism evidence="3 4">
    <name type="scientific">Magnusiomyces paraingens</name>
    <dbReference type="NCBI Taxonomy" id="2606893"/>
    <lineage>
        <taxon>Eukaryota</taxon>
        <taxon>Fungi</taxon>
        <taxon>Dikarya</taxon>
        <taxon>Ascomycota</taxon>
        <taxon>Saccharomycotina</taxon>
        <taxon>Dipodascomycetes</taxon>
        <taxon>Dipodascales</taxon>
        <taxon>Dipodascaceae</taxon>
        <taxon>Magnusiomyces</taxon>
    </lineage>
</organism>
<feature type="compositionally biased region" description="Low complexity" evidence="1">
    <location>
        <begin position="876"/>
        <end position="901"/>
    </location>
</feature>
<feature type="compositionally biased region" description="Low complexity" evidence="1">
    <location>
        <begin position="1334"/>
        <end position="1363"/>
    </location>
</feature>
<accession>A0A5E8BXZ3</accession>
<feature type="region of interest" description="Disordered" evidence="1">
    <location>
        <begin position="138"/>
        <end position="159"/>
    </location>
</feature>
<dbReference type="Pfam" id="PF00621">
    <property type="entry name" value="RhoGEF"/>
    <property type="match status" value="1"/>
</dbReference>
<dbReference type="SUPFAM" id="SSF103657">
    <property type="entry name" value="BAR/IMD domain-like"/>
    <property type="match status" value="1"/>
</dbReference>
<dbReference type="SMART" id="SM00325">
    <property type="entry name" value="RhoGEF"/>
    <property type="match status" value="1"/>
</dbReference>
<dbReference type="PANTHER" id="PTHR22834:SF20">
    <property type="entry name" value="SH3 DOMAIN-CONTAINING PROTEIN"/>
    <property type="match status" value="1"/>
</dbReference>
<feature type="compositionally biased region" description="Polar residues" evidence="1">
    <location>
        <begin position="677"/>
        <end position="690"/>
    </location>
</feature>
<feature type="region of interest" description="Disordered" evidence="1">
    <location>
        <begin position="290"/>
        <end position="317"/>
    </location>
</feature>